<keyword evidence="1" id="KW-0472">Membrane</keyword>
<evidence type="ECO:0000259" key="3">
    <source>
        <dbReference type="PROSITE" id="PS50835"/>
    </source>
</evidence>
<dbReference type="PROSITE" id="PS50835">
    <property type="entry name" value="IG_LIKE"/>
    <property type="match status" value="1"/>
</dbReference>
<dbReference type="SUPFAM" id="SSF48726">
    <property type="entry name" value="Immunoglobulin"/>
    <property type="match status" value="2"/>
</dbReference>
<keyword evidence="1" id="KW-1133">Transmembrane helix</keyword>
<dbReference type="InterPro" id="IPR036179">
    <property type="entry name" value="Ig-like_dom_sf"/>
</dbReference>
<keyword evidence="1" id="KW-0812">Transmembrane</keyword>
<dbReference type="Pfam" id="PF13927">
    <property type="entry name" value="Ig_3"/>
    <property type="match status" value="1"/>
</dbReference>
<evidence type="ECO:0000256" key="2">
    <source>
        <dbReference type="SAM" id="SignalP"/>
    </source>
</evidence>
<dbReference type="PANTHER" id="PTHR44549">
    <property type="entry name" value="ENDOTHELIAL CELL-SELECTIVE ADHESION MOLECULE"/>
    <property type="match status" value="1"/>
</dbReference>
<name>A0ABQ0F437_APOSI</name>
<dbReference type="EMBL" id="BAAFST010000009">
    <property type="protein sequence ID" value="GAB1294040.1"/>
    <property type="molecule type" value="Genomic_DNA"/>
</dbReference>
<dbReference type="InterPro" id="IPR013783">
    <property type="entry name" value="Ig-like_fold"/>
</dbReference>
<dbReference type="InterPro" id="IPR042757">
    <property type="entry name" value="ESAM"/>
</dbReference>
<feature type="transmembrane region" description="Helical" evidence="1">
    <location>
        <begin position="290"/>
        <end position="314"/>
    </location>
</feature>
<feature type="chain" id="PRO_5045275436" evidence="2">
    <location>
        <begin position="30"/>
        <end position="382"/>
    </location>
</feature>
<dbReference type="Gene3D" id="2.60.40.10">
    <property type="entry name" value="Immunoglobulins"/>
    <property type="match status" value="2"/>
</dbReference>
<organism evidence="4 5">
    <name type="scientific">Apodemus speciosus</name>
    <name type="common">Large Japanese field mouse</name>
    <dbReference type="NCBI Taxonomy" id="105296"/>
    <lineage>
        <taxon>Eukaryota</taxon>
        <taxon>Metazoa</taxon>
        <taxon>Chordata</taxon>
        <taxon>Craniata</taxon>
        <taxon>Vertebrata</taxon>
        <taxon>Euteleostomi</taxon>
        <taxon>Mammalia</taxon>
        <taxon>Eutheria</taxon>
        <taxon>Euarchontoglires</taxon>
        <taxon>Glires</taxon>
        <taxon>Rodentia</taxon>
        <taxon>Myomorpha</taxon>
        <taxon>Muroidea</taxon>
        <taxon>Muridae</taxon>
        <taxon>Murinae</taxon>
        <taxon>Apodemus</taxon>
    </lineage>
</organism>
<comment type="caution">
    <text evidence="4">The sequence shown here is derived from an EMBL/GenBank/DDBJ whole genome shotgun (WGS) entry which is preliminary data.</text>
</comment>
<evidence type="ECO:0000313" key="5">
    <source>
        <dbReference type="Proteomes" id="UP001623349"/>
    </source>
</evidence>
<dbReference type="InterPro" id="IPR003599">
    <property type="entry name" value="Ig_sub"/>
</dbReference>
<feature type="signal peptide" evidence="2">
    <location>
        <begin position="1"/>
        <end position="29"/>
    </location>
</feature>
<keyword evidence="2" id="KW-0732">Signal</keyword>
<protein>
    <submittedName>
        <fullName evidence="4">Endothelial cell-selective adhesion molecule</fullName>
    </submittedName>
</protein>
<keyword evidence="5" id="KW-1185">Reference proteome</keyword>
<dbReference type="SMART" id="SM00408">
    <property type="entry name" value="IGc2"/>
    <property type="match status" value="1"/>
</dbReference>
<evidence type="ECO:0000256" key="1">
    <source>
        <dbReference type="SAM" id="Phobius"/>
    </source>
</evidence>
<dbReference type="Proteomes" id="UP001623349">
    <property type="component" value="Unassembled WGS sequence"/>
</dbReference>
<gene>
    <name evidence="4" type="ORF">APTSU1_000927300</name>
</gene>
<accession>A0ABQ0F437</accession>
<reference evidence="4 5" key="1">
    <citation type="submission" date="2024-08" db="EMBL/GenBank/DDBJ databases">
        <title>The draft genome of Apodemus speciosus.</title>
        <authorList>
            <person name="Nabeshima K."/>
            <person name="Suzuki S."/>
            <person name="Onuma M."/>
        </authorList>
    </citation>
    <scope>NUCLEOTIDE SEQUENCE [LARGE SCALE GENOMIC DNA]</scope>
    <source>
        <strain evidence="4">IB14-021</strain>
    </source>
</reference>
<proteinExistence type="predicted"/>
<feature type="domain" description="Ig-like" evidence="3">
    <location>
        <begin position="199"/>
        <end position="283"/>
    </location>
</feature>
<dbReference type="PANTHER" id="PTHR44549:SF1">
    <property type="entry name" value="ENDOTHELIAL CELL-SELECTIVE ADHESION MOLECULE"/>
    <property type="match status" value="1"/>
</dbReference>
<evidence type="ECO:0000313" key="4">
    <source>
        <dbReference type="EMBL" id="GAB1294040.1"/>
    </source>
</evidence>
<dbReference type="InterPro" id="IPR007110">
    <property type="entry name" value="Ig-like_dom"/>
</dbReference>
<dbReference type="SMART" id="SM00409">
    <property type="entry name" value="IG"/>
    <property type="match status" value="2"/>
</dbReference>
<dbReference type="InterPro" id="IPR003598">
    <property type="entry name" value="Ig_sub2"/>
</dbReference>
<sequence length="382" mass="41169">MSLPAGTLETSLLRVLFLGLSTLAAFSRAQMELHVPPGLNKLEAVEGEEVVLPAWYTMAREEPSSHPWEVPLLIWFLEQEGKEPNQRISLSSPGCPGIHDIDHDGLELLEICLPLLLPSAGIMHCEVLSYINGVMSNKPGVALVHSIGTGNVSLRLEALQEGDSGTYRCSVNVFDDKGTSMGHSVKSIELKVLVPPAPPSCSLQGVPYVGTNVTLNCKSPRSKPTAQYQWERLAPSAQVFFGPALDAVRGSLKLTNLSTAMSGVYVCKAQNRVGFAKCNVTLEVMTGSKAAVVAGAVVGTFVGLVLIAGLVLLYQRRSKTLEELANDINGRCHCPPDLALDQRLRHNLQEWDAFFGHLGTSSAATQGGSSKTWRVYSHTQCL</sequence>